<dbReference type="AlphaFoldDB" id="A0A368SS64"/>
<proteinExistence type="predicted"/>
<protein>
    <submittedName>
        <fullName evidence="1">Uncharacterized protein</fullName>
    </submittedName>
</protein>
<dbReference type="EMBL" id="CM003536">
    <property type="protein sequence ID" value="RCV45272.1"/>
    <property type="molecule type" value="Genomic_DNA"/>
</dbReference>
<evidence type="ECO:0000313" key="1">
    <source>
        <dbReference type="EMBL" id="RCV45272.1"/>
    </source>
</evidence>
<sequence>MTQRFHGIFYRHAVRVYYGLRRRWYAALLTSVVALSLLSVSCGLPLPRCGPSMTYPGARPGTGLCSLVAAAVRLTYLTGAILSVVSDVPLDSEAPMITLSISRIC</sequence>
<reference evidence="1" key="1">
    <citation type="journal article" date="2012" name="Nat. Biotechnol.">
        <title>Reference genome sequence of the model plant Setaria.</title>
        <authorList>
            <person name="Bennetzen J.L."/>
            <person name="Schmutz J."/>
            <person name="Wang H."/>
            <person name="Percifield R."/>
            <person name="Hawkins J."/>
            <person name="Pontaroli A.C."/>
            <person name="Estep M."/>
            <person name="Feng L."/>
            <person name="Vaughn J.N."/>
            <person name="Grimwood J."/>
            <person name="Jenkins J."/>
            <person name="Barry K."/>
            <person name="Lindquist E."/>
            <person name="Hellsten U."/>
            <person name="Deshpande S."/>
            <person name="Wang X."/>
            <person name="Wu X."/>
            <person name="Mitros T."/>
            <person name="Triplett J."/>
            <person name="Yang X."/>
            <person name="Ye C.Y."/>
            <person name="Mauro-Herrera M."/>
            <person name="Wang L."/>
            <person name="Li P."/>
            <person name="Sharma M."/>
            <person name="Sharma R."/>
            <person name="Ronald P.C."/>
            <person name="Panaud O."/>
            <person name="Kellogg E.A."/>
            <person name="Brutnell T.P."/>
            <person name="Doust A.N."/>
            <person name="Tuskan G.A."/>
            <person name="Rokhsar D."/>
            <person name="Devos K.M."/>
        </authorList>
    </citation>
    <scope>NUCLEOTIDE SEQUENCE [LARGE SCALE GENOMIC DNA]</scope>
    <source>
        <strain evidence="1">Yugu1</strain>
    </source>
</reference>
<reference evidence="1" key="2">
    <citation type="submission" date="2015-07" db="EMBL/GenBank/DDBJ databases">
        <authorList>
            <person name="Noorani M."/>
        </authorList>
    </citation>
    <scope>NUCLEOTIDE SEQUENCE</scope>
    <source>
        <strain evidence="1">Yugu1</strain>
    </source>
</reference>
<accession>A0A368SS64</accession>
<organism evidence="1">
    <name type="scientific">Setaria italica</name>
    <name type="common">Foxtail millet</name>
    <name type="synonym">Panicum italicum</name>
    <dbReference type="NCBI Taxonomy" id="4555"/>
    <lineage>
        <taxon>Eukaryota</taxon>
        <taxon>Viridiplantae</taxon>
        <taxon>Streptophyta</taxon>
        <taxon>Embryophyta</taxon>
        <taxon>Tracheophyta</taxon>
        <taxon>Spermatophyta</taxon>
        <taxon>Magnoliopsida</taxon>
        <taxon>Liliopsida</taxon>
        <taxon>Poales</taxon>
        <taxon>Poaceae</taxon>
        <taxon>PACMAD clade</taxon>
        <taxon>Panicoideae</taxon>
        <taxon>Panicodae</taxon>
        <taxon>Paniceae</taxon>
        <taxon>Cenchrinae</taxon>
        <taxon>Setaria</taxon>
    </lineage>
</organism>
<gene>
    <name evidence="1" type="ORF">SETIT_9G440700v2</name>
</gene>
<name>A0A368SS64_SETIT</name>